<dbReference type="InterPro" id="IPR007159">
    <property type="entry name" value="SpoVT-AbrB_dom"/>
</dbReference>
<dbReference type="InterPro" id="IPR039052">
    <property type="entry name" value="Antitox_PemI-like"/>
</dbReference>
<dbReference type="Proteomes" id="UP000178404">
    <property type="component" value="Unassembled WGS sequence"/>
</dbReference>
<dbReference type="EMBL" id="MHWA01000020">
    <property type="protein sequence ID" value="OHB01128.1"/>
    <property type="molecule type" value="Genomic_DNA"/>
</dbReference>
<name>A0A1G2TUZ7_9BACT</name>
<reference evidence="2 3" key="1">
    <citation type="journal article" date="2016" name="Nat. Commun.">
        <title>Thousands of microbial genomes shed light on interconnected biogeochemical processes in an aquifer system.</title>
        <authorList>
            <person name="Anantharaman K."/>
            <person name="Brown C.T."/>
            <person name="Hug L.A."/>
            <person name="Sharon I."/>
            <person name="Castelle C.J."/>
            <person name="Probst A.J."/>
            <person name="Thomas B.C."/>
            <person name="Singh A."/>
            <person name="Wilkins M.J."/>
            <person name="Karaoz U."/>
            <person name="Brodie E.L."/>
            <person name="Williams K.H."/>
            <person name="Hubbard S.S."/>
            <person name="Banfield J.F."/>
        </authorList>
    </citation>
    <scope>NUCLEOTIDE SEQUENCE [LARGE SCALE GENOMIC DNA]</scope>
</reference>
<dbReference type="GO" id="GO:0003677">
    <property type="term" value="F:DNA binding"/>
    <property type="evidence" value="ECO:0007669"/>
    <property type="project" value="InterPro"/>
</dbReference>
<comment type="caution">
    <text evidence="2">The sequence shown here is derived from an EMBL/GenBank/DDBJ whole genome shotgun (WGS) entry which is preliminary data.</text>
</comment>
<accession>A0A1G2TUZ7</accession>
<dbReference type="AlphaFoldDB" id="A0A1G2TUZ7"/>
<dbReference type="SUPFAM" id="SSF89447">
    <property type="entry name" value="AbrB/MazE/MraZ-like"/>
    <property type="match status" value="1"/>
</dbReference>
<dbReference type="GO" id="GO:0097351">
    <property type="term" value="F:toxin sequestering activity"/>
    <property type="evidence" value="ECO:0007669"/>
    <property type="project" value="InterPro"/>
</dbReference>
<organism evidence="2 3">
    <name type="scientific">Candidatus Zambryskibacteria bacterium RIFCSPLOWO2_01_FULL_35_19</name>
    <dbReference type="NCBI Taxonomy" id="1802757"/>
    <lineage>
        <taxon>Bacteria</taxon>
        <taxon>Candidatus Zambryskiibacteriota</taxon>
    </lineage>
</organism>
<gene>
    <name evidence="2" type="ORF">A3A90_02690</name>
</gene>
<dbReference type="PANTHER" id="PTHR40516">
    <property type="entry name" value="ANTITOXIN CHPS-RELATED"/>
    <property type="match status" value="1"/>
</dbReference>
<sequence length="79" mass="8874">MTTKLQKWGNSLGIRLPKEILKKAKLKDGRTVSIKNVGDSIVITASSKEETLESLSSKITPENRYDELYWGPPVGNEVW</sequence>
<proteinExistence type="predicted"/>
<evidence type="ECO:0000259" key="1">
    <source>
        <dbReference type="SMART" id="SM00966"/>
    </source>
</evidence>
<dbReference type="Gene3D" id="2.10.260.10">
    <property type="match status" value="1"/>
</dbReference>
<dbReference type="InterPro" id="IPR037914">
    <property type="entry name" value="SpoVT-AbrB_sf"/>
</dbReference>
<dbReference type="PANTHER" id="PTHR40516:SF1">
    <property type="entry name" value="ANTITOXIN CHPS-RELATED"/>
    <property type="match status" value="1"/>
</dbReference>
<feature type="domain" description="SpoVT-AbrB" evidence="1">
    <location>
        <begin position="6"/>
        <end position="51"/>
    </location>
</feature>
<evidence type="ECO:0000313" key="3">
    <source>
        <dbReference type="Proteomes" id="UP000178404"/>
    </source>
</evidence>
<protein>
    <recommendedName>
        <fullName evidence="1">SpoVT-AbrB domain-containing protein</fullName>
    </recommendedName>
</protein>
<evidence type="ECO:0000313" key="2">
    <source>
        <dbReference type="EMBL" id="OHB01128.1"/>
    </source>
</evidence>
<dbReference type="SMART" id="SM00966">
    <property type="entry name" value="SpoVT_AbrB"/>
    <property type="match status" value="1"/>
</dbReference>
<dbReference type="Pfam" id="PF04014">
    <property type="entry name" value="MazE_antitoxin"/>
    <property type="match status" value="1"/>
</dbReference>